<name>A0AA96NGT1_9CAUD</name>
<accession>A0AA96NGT1</accession>
<proteinExistence type="predicted"/>
<organism evidence="1 2">
    <name type="scientific">Microbacterium phage Mabodamaca</name>
    <dbReference type="NCBI Taxonomy" id="3078574"/>
    <lineage>
        <taxon>Viruses</taxon>
        <taxon>Duplodnaviria</taxon>
        <taxon>Heunggongvirae</taxon>
        <taxon>Uroviricota</taxon>
        <taxon>Caudoviricetes</taxon>
        <taxon>Casidaviridae</taxon>
        <taxon>Mabodamacavirus</taxon>
        <taxon>Mabodamacavirus mabodamaca</taxon>
    </lineage>
</organism>
<dbReference type="Proteomes" id="UP001305869">
    <property type="component" value="Segment"/>
</dbReference>
<keyword evidence="2" id="KW-1185">Reference proteome</keyword>
<reference evidence="1 2" key="1">
    <citation type="submission" date="2023-09" db="EMBL/GenBank/DDBJ databases">
        <authorList>
            <person name="Astacio K.C."/>
            <person name="Barreto J.C."/>
            <person name="Colon C.A."/>
            <person name="Dejesus A.I."/>
            <person name="Gragirenes D.A."/>
            <person name="Navarro A."/>
            <person name="Negron R.A."/>
            <person name="Nunez P.S."/>
            <person name="Ortiz C.A."/>
            <person name="Ortiz A.Y."/>
            <person name="Roman V.A."/>
            <person name="Sanchez M.A."/>
            <person name="Serrano K.M."/>
            <person name="Klyczek K."/>
            <person name="Ko C."/>
            <person name="Russell D.A."/>
            <person name="Jacobs-Sera D."/>
            <person name="Hatfull G.F."/>
        </authorList>
    </citation>
    <scope>NUCLEOTIDE SEQUENCE [LARGE SCALE GENOMIC DNA]</scope>
</reference>
<evidence type="ECO:0000313" key="2">
    <source>
        <dbReference type="Proteomes" id="UP001305869"/>
    </source>
</evidence>
<sequence length="115" mass="12719">MTAPSIASATVVVTPTLDISTLDAELRATVAASLRKLADELHVEKDAPAPRYRVMRDAEDDYAVHDTVDDRYTDLYAHRARAFELADKLNAGGTAHERTWTSAENGYPPYVEVTR</sequence>
<gene>
    <name evidence="1" type="primary">28</name>
    <name evidence="1" type="ORF">SEA_MABODAMACA_28</name>
</gene>
<protein>
    <submittedName>
        <fullName evidence="1">Uncharacterized protein</fullName>
    </submittedName>
</protein>
<evidence type="ECO:0000313" key="1">
    <source>
        <dbReference type="EMBL" id="WNT44346.1"/>
    </source>
</evidence>
<dbReference type="EMBL" id="OR613467">
    <property type="protein sequence ID" value="WNT44346.1"/>
    <property type="molecule type" value="Genomic_DNA"/>
</dbReference>